<dbReference type="Proteomes" id="UP000784880">
    <property type="component" value="Unassembled WGS sequence"/>
</dbReference>
<organism evidence="2 3">
    <name type="scientific">Evansella tamaricis</name>
    <dbReference type="NCBI Taxonomy" id="2069301"/>
    <lineage>
        <taxon>Bacteria</taxon>
        <taxon>Bacillati</taxon>
        <taxon>Bacillota</taxon>
        <taxon>Bacilli</taxon>
        <taxon>Bacillales</taxon>
        <taxon>Bacillaceae</taxon>
        <taxon>Evansella</taxon>
    </lineage>
</organism>
<keyword evidence="3" id="KW-1185">Reference proteome</keyword>
<evidence type="ECO:0000313" key="2">
    <source>
        <dbReference type="EMBL" id="MBU9712218.1"/>
    </source>
</evidence>
<evidence type="ECO:0000256" key="1">
    <source>
        <dbReference type="SAM" id="Phobius"/>
    </source>
</evidence>
<dbReference type="InterPro" id="IPR024563">
    <property type="entry name" value="YqhR"/>
</dbReference>
<name>A0ABS6JFC0_9BACI</name>
<keyword evidence="1" id="KW-1133">Transmembrane helix</keyword>
<sequence length="153" mass="17269">MTFNSTVALIGVFGGLIWSLVGYLAFYLNFTRVGPALALMPWALGEWKHGWLGQLIGIVFISLVSIGAAFIYRLIFAKINKTWPGMLFGLVLWILIFGLFNPMFPELKPLTQLDLNTIITNICLYLIYGLFIGYSISYEYQERNTQDGEAIQS</sequence>
<accession>A0ABS6JFC0</accession>
<dbReference type="Pfam" id="PF11085">
    <property type="entry name" value="YqhR"/>
    <property type="match status" value="1"/>
</dbReference>
<evidence type="ECO:0000313" key="3">
    <source>
        <dbReference type="Proteomes" id="UP000784880"/>
    </source>
</evidence>
<feature type="transmembrane region" description="Helical" evidence="1">
    <location>
        <begin position="50"/>
        <end position="75"/>
    </location>
</feature>
<dbReference type="EMBL" id="JAHQCS010000095">
    <property type="protein sequence ID" value="MBU9712218.1"/>
    <property type="molecule type" value="Genomic_DNA"/>
</dbReference>
<keyword evidence="1" id="KW-0812">Transmembrane</keyword>
<gene>
    <name evidence="2" type="ORF">KS419_10735</name>
</gene>
<reference evidence="2 3" key="1">
    <citation type="submission" date="2021-06" db="EMBL/GenBank/DDBJ databases">
        <title>Bacillus sp. RD4P76, an endophyte from a halophyte.</title>
        <authorList>
            <person name="Sun J.-Q."/>
        </authorList>
    </citation>
    <scope>NUCLEOTIDE SEQUENCE [LARGE SCALE GENOMIC DNA]</scope>
    <source>
        <strain evidence="2 3">CGMCC 1.15917</strain>
    </source>
</reference>
<comment type="caution">
    <text evidence="2">The sequence shown here is derived from an EMBL/GenBank/DDBJ whole genome shotgun (WGS) entry which is preliminary data.</text>
</comment>
<feature type="transmembrane region" description="Helical" evidence="1">
    <location>
        <begin position="7"/>
        <end position="30"/>
    </location>
</feature>
<feature type="transmembrane region" description="Helical" evidence="1">
    <location>
        <begin position="116"/>
        <end position="136"/>
    </location>
</feature>
<protein>
    <submittedName>
        <fullName evidence="2">Uncharacterized protein</fullName>
    </submittedName>
</protein>
<proteinExistence type="predicted"/>
<keyword evidence="1" id="KW-0472">Membrane</keyword>
<feature type="transmembrane region" description="Helical" evidence="1">
    <location>
        <begin position="87"/>
        <end position="104"/>
    </location>
</feature>